<evidence type="ECO:0000313" key="4">
    <source>
        <dbReference type="Proteomes" id="UP000019854"/>
    </source>
</evidence>
<dbReference type="InterPro" id="IPR023346">
    <property type="entry name" value="Lysozyme-like_dom_sf"/>
</dbReference>
<proteinExistence type="predicted"/>
<evidence type="ECO:0000259" key="2">
    <source>
        <dbReference type="Pfam" id="PF13406"/>
    </source>
</evidence>
<accession>A0A829PM04</accession>
<dbReference type="GO" id="GO:0008933">
    <property type="term" value="F:peptidoglycan lytic transglycosylase activity"/>
    <property type="evidence" value="ECO:0007669"/>
    <property type="project" value="TreeGrafter"/>
</dbReference>
<comment type="caution">
    <text evidence="3">The sequence shown here is derived from an EMBL/GenBank/DDBJ whole genome shotgun (WGS) entry which is preliminary data.</text>
</comment>
<name>A0A829PM04_9MYCO</name>
<dbReference type="PANTHER" id="PTHR30163:SF8">
    <property type="entry name" value="LYTIC MUREIN TRANSGLYCOSYLASE"/>
    <property type="match status" value="1"/>
</dbReference>
<evidence type="ECO:0000256" key="1">
    <source>
        <dbReference type="SAM" id="MobiDB-lite"/>
    </source>
</evidence>
<organism evidence="3 4">
    <name type="scientific">Mycobacteroides abscessus MAB_030201_1075</name>
    <dbReference type="NCBI Taxonomy" id="1335410"/>
    <lineage>
        <taxon>Bacteria</taxon>
        <taxon>Bacillati</taxon>
        <taxon>Actinomycetota</taxon>
        <taxon>Actinomycetes</taxon>
        <taxon>Mycobacteriales</taxon>
        <taxon>Mycobacteriaceae</taxon>
        <taxon>Mycobacteroides</taxon>
        <taxon>Mycobacteroides abscessus</taxon>
    </lineage>
</organism>
<dbReference type="PANTHER" id="PTHR30163">
    <property type="entry name" value="MEMBRANE-BOUND LYTIC MUREIN TRANSGLYCOSYLASE B"/>
    <property type="match status" value="1"/>
</dbReference>
<dbReference type="SUPFAM" id="SSF53955">
    <property type="entry name" value="Lysozyme-like"/>
    <property type="match status" value="1"/>
</dbReference>
<evidence type="ECO:0000313" key="3">
    <source>
        <dbReference type="EMBL" id="ETZ88266.1"/>
    </source>
</evidence>
<dbReference type="InterPro" id="IPR031304">
    <property type="entry name" value="SLT_2"/>
</dbReference>
<dbReference type="GO" id="GO:0009253">
    <property type="term" value="P:peptidoglycan catabolic process"/>
    <property type="evidence" value="ECO:0007669"/>
    <property type="project" value="TreeGrafter"/>
</dbReference>
<dbReference type="AlphaFoldDB" id="A0A829PM04"/>
<feature type="domain" description="Transglycosylase SLT" evidence="2">
    <location>
        <begin position="29"/>
        <end position="73"/>
    </location>
</feature>
<protein>
    <submittedName>
        <fullName evidence="3">Transglycosylase SLT domain protein</fullName>
    </submittedName>
</protein>
<dbReference type="CDD" id="cd13399">
    <property type="entry name" value="Slt35-like"/>
    <property type="match status" value="1"/>
</dbReference>
<dbReference type="InterPro" id="IPR043426">
    <property type="entry name" value="MltB-like"/>
</dbReference>
<dbReference type="EMBL" id="JAOX01000001">
    <property type="protein sequence ID" value="ETZ88266.1"/>
    <property type="molecule type" value="Genomic_DNA"/>
</dbReference>
<dbReference type="Proteomes" id="UP000019854">
    <property type="component" value="Unassembled WGS sequence"/>
</dbReference>
<dbReference type="Gene3D" id="1.10.530.10">
    <property type="match status" value="1"/>
</dbReference>
<sequence>MRLDGSNGNLRLPDTDKGVLDGDANQDRAMGPMQFIPETWRIYGVRAAGDGEPSPDNIDDAALSAAGYLCSRGGDLSTTDGWIKALWAYNMSDVYAEQVRDWATAYAKGATL</sequence>
<reference evidence="3 4" key="1">
    <citation type="submission" date="2014-01" db="EMBL/GenBank/DDBJ databases">
        <authorList>
            <person name="Zelazny A."/>
            <person name="Olivier K."/>
            <person name="Sampaio E.P."/>
            <person name="Holland S.M."/>
            <person name="Tallon L.J."/>
            <person name="Sadzewicz L.K."/>
            <person name="Sengamalay N."/>
            <person name="Fraser C.M."/>
            <person name="Hine E."/>
            <person name="Shefchek K.A."/>
            <person name="Das S.P."/>
            <person name="Shallom S.J."/>
            <person name="Agrawal S."/>
            <person name="Tettelin H."/>
        </authorList>
    </citation>
    <scope>NUCLEOTIDE SEQUENCE [LARGE SCALE GENOMIC DNA]</scope>
    <source>
        <strain evidence="3 4">MAB_030201_1075</strain>
    </source>
</reference>
<feature type="region of interest" description="Disordered" evidence="1">
    <location>
        <begin position="1"/>
        <end position="30"/>
    </location>
</feature>
<dbReference type="Pfam" id="PF13406">
    <property type="entry name" value="SLT_2"/>
    <property type="match status" value="1"/>
</dbReference>
<gene>
    <name evidence="3" type="ORF">L829_1824</name>
</gene>